<organism evidence="2 3">
    <name type="scientific">Dawidia soli</name>
    <dbReference type="NCBI Taxonomy" id="2782352"/>
    <lineage>
        <taxon>Bacteria</taxon>
        <taxon>Pseudomonadati</taxon>
        <taxon>Bacteroidota</taxon>
        <taxon>Cytophagia</taxon>
        <taxon>Cytophagales</taxon>
        <taxon>Chryseotaleaceae</taxon>
        <taxon>Dawidia</taxon>
    </lineage>
</organism>
<proteinExistence type="predicted"/>
<dbReference type="SUPFAM" id="SSF56954">
    <property type="entry name" value="Outer membrane efflux proteins (OEP)"/>
    <property type="match status" value="1"/>
</dbReference>
<name>A0AAP2GM47_9BACT</name>
<comment type="caution">
    <text evidence="2">The sequence shown here is derived from an EMBL/GenBank/DDBJ whole genome shotgun (WGS) entry which is preliminary data.</text>
</comment>
<dbReference type="RefSeq" id="WP_254094774.1">
    <property type="nucleotide sequence ID" value="NZ_JAHESC010000104.1"/>
</dbReference>
<sequence>MRLLLLAFAGLLGVSLPAAVQAQPGVRISVADFLKAIEQHPDISAHAEGIESIKSEIDIARISPDPSLVFGNVSGDISGLNMPQQLYLGIDYTVETGRKRQHRVQLAQAQVRLAEAEHAVFVNEFKRDALLLFQHCWMLEQQIQEDLKYKHEILSLPVTDSAARLKQQLLLMENQLLLDVAQDDLKESLDELNDVVEHVYGSQPVLPGSWVWSFEKYTSAQASRYERLQVSKASADVVHQEVLLMAANRVPDISFSLGNNFVGRATNPEAPSPRYNAITATLSVPLKFSNWHGAERKREELRKESARQQEMEAVGVVEHQFDETQDDIADLSATFTQLNKLIALQERFVAQLPSSQSLEKLEELTQLHGYRHQRWEIFDNISKRKADLFVLTGALPRDPSVLAGATN</sequence>
<feature type="signal peptide" evidence="1">
    <location>
        <begin position="1"/>
        <end position="22"/>
    </location>
</feature>
<keyword evidence="1" id="KW-0732">Signal</keyword>
<dbReference type="EMBL" id="JAHESC010000104">
    <property type="protein sequence ID" value="MBT1690878.1"/>
    <property type="molecule type" value="Genomic_DNA"/>
</dbReference>
<evidence type="ECO:0000313" key="3">
    <source>
        <dbReference type="Proteomes" id="UP001319180"/>
    </source>
</evidence>
<reference evidence="2 3" key="1">
    <citation type="submission" date="2021-05" db="EMBL/GenBank/DDBJ databases">
        <title>A Polyphasic approach of four new species of the genus Ohtaekwangia: Ohtaekwangia histidinii sp. nov., Ohtaekwangia cretensis sp. nov., Ohtaekwangia indiensis sp. nov., Ohtaekwangia reichenbachii sp. nov. from diverse environment.</title>
        <authorList>
            <person name="Octaviana S."/>
        </authorList>
    </citation>
    <scope>NUCLEOTIDE SEQUENCE [LARGE SCALE GENOMIC DNA]</scope>
    <source>
        <strain evidence="2 3">PWU37</strain>
    </source>
</reference>
<dbReference type="AlphaFoldDB" id="A0AAP2GM47"/>
<evidence type="ECO:0000313" key="2">
    <source>
        <dbReference type="EMBL" id="MBT1690878.1"/>
    </source>
</evidence>
<dbReference type="GO" id="GO:0015562">
    <property type="term" value="F:efflux transmembrane transporter activity"/>
    <property type="evidence" value="ECO:0007669"/>
    <property type="project" value="InterPro"/>
</dbReference>
<dbReference type="Gene3D" id="1.20.1600.10">
    <property type="entry name" value="Outer membrane efflux proteins (OEP)"/>
    <property type="match status" value="1"/>
</dbReference>
<feature type="chain" id="PRO_5042911770" evidence="1">
    <location>
        <begin position="23"/>
        <end position="407"/>
    </location>
</feature>
<dbReference type="Proteomes" id="UP001319180">
    <property type="component" value="Unassembled WGS sequence"/>
</dbReference>
<gene>
    <name evidence="2" type="ORF">KK078_30240</name>
</gene>
<keyword evidence="3" id="KW-1185">Reference proteome</keyword>
<protein>
    <submittedName>
        <fullName evidence="2">TolC family protein</fullName>
    </submittedName>
</protein>
<accession>A0AAP2GM47</accession>
<evidence type="ECO:0000256" key="1">
    <source>
        <dbReference type="SAM" id="SignalP"/>
    </source>
</evidence>